<proteinExistence type="predicted"/>
<name>A0A0D2NCZ8_HYPSF</name>
<dbReference type="Proteomes" id="UP000054270">
    <property type="component" value="Unassembled WGS sequence"/>
</dbReference>
<dbReference type="AlphaFoldDB" id="A0A0D2NCZ8"/>
<evidence type="ECO:0000313" key="1">
    <source>
        <dbReference type="EMBL" id="KJA16979.1"/>
    </source>
</evidence>
<keyword evidence="2" id="KW-1185">Reference proteome</keyword>
<reference evidence="2" key="1">
    <citation type="submission" date="2014-04" db="EMBL/GenBank/DDBJ databases">
        <title>Evolutionary Origins and Diversification of the Mycorrhizal Mutualists.</title>
        <authorList>
            <consortium name="DOE Joint Genome Institute"/>
            <consortium name="Mycorrhizal Genomics Consortium"/>
            <person name="Kohler A."/>
            <person name="Kuo A."/>
            <person name="Nagy L.G."/>
            <person name="Floudas D."/>
            <person name="Copeland A."/>
            <person name="Barry K.W."/>
            <person name="Cichocki N."/>
            <person name="Veneault-Fourrey C."/>
            <person name="LaButti K."/>
            <person name="Lindquist E.A."/>
            <person name="Lipzen A."/>
            <person name="Lundell T."/>
            <person name="Morin E."/>
            <person name="Murat C."/>
            <person name="Riley R."/>
            <person name="Ohm R."/>
            <person name="Sun H."/>
            <person name="Tunlid A."/>
            <person name="Henrissat B."/>
            <person name="Grigoriev I.V."/>
            <person name="Hibbett D.S."/>
            <person name="Martin F."/>
        </authorList>
    </citation>
    <scope>NUCLEOTIDE SEQUENCE [LARGE SCALE GENOMIC DNA]</scope>
    <source>
        <strain evidence="2">FD-334 SS-4</strain>
    </source>
</reference>
<gene>
    <name evidence="1" type="ORF">HYPSUDRAFT_1045559</name>
</gene>
<sequence>MAQWKRAGPITPRSLDRSELLLSSFFLRSHSPKQAADLNMVIGLSAIDFLIVQWTIISILGQWDIAFIHLGGRHFISPPREAAKHYSRAMGHRWHIFSLRPVTYLEQ</sequence>
<organism evidence="1 2">
    <name type="scientific">Hypholoma sublateritium (strain FD-334 SS-4)</name>
    <dbReference type="NCBI Taxonomy" id="945553"/>
    <lineage>
        <taxon>Eukaryota</taxon>
        <taxon>Fungi</taxon>
        <taxon>Dikarya</taxon>
        <taxon>Basidiomycota</taxon>
        <taxon>Agaricomycotina</taxon>
        <taxon>Agaricomycetes</taxon>
        <taxon>Agaricomycetidae</taxon>
        <taxon>Agaricales</taxon>
        <taxon>Agaricineae</taxon>
        <taxon>Strophariaceae</taxon>
        <taxon>Hypholoma</taxon>
    </lineage>
</organism>
<protein>
    <submittedName>
        <fullName evidence="1">Uncharacterized protein</fullName>
    </submittedName>
</protein>
<evidence type="ECO:0000313" key="2">
    <source>
        <dbReference type="Proteomes" id="UP000054270"/>
    </source>
</evidence>
<dbReference type="EMBL" id="KN817611">
    <property type="protein sequence ID" value="KJA16979.1"/>
    <property type="molecule type" value="Genomic_DNA"/>
</dbReference>
<accession>A0A0D2NCZ8</accession>